<comment type="caution">
    <text evidence="1">The sequence shown here is derived from an EMBL/GenBank/DDBJ whole genome shotgun (WGS) entry which is preliminary data.</text>
</comment>
<accession>A0A6N8TPF1</accession>
<name>A0A6N8TPF1_SHIZO</name>
<dbReference type="AlphaFoldDB" id="A0A6N8TPF1"/>
<proteinExistence type="predicted"/>
<evidence type="ECO:0000313" key="1">
    <source>
        <dbReference type="EMBL" id="MXO03024.1"/>
    </source>
</evidence>
<dbReference type="EMBL" id="WUML01000044">
    <property type="protein sequence ID" value="MXO03024.1"/>
    <property type="molecule type" value="Genomic_DNA"/>
</dbReference>
<dbReference type="OrthoDB" id="9784724at2"/>
<organism evidence="1 2">
    <name type="scientific">Shinella zoogloeoides</name>
    <name type="common">Crabtreella saccharophila</name>
    <dbReference type="NCBI Taxonomy" id="352475"/>
    <lineage>
        <taxon>Bacteria</taxon>
        <taxon>Pseudomonadati</taxon>
        <taxon>Pseudomonadota</taxon>
        <taxon>Alphaproteobacteria</taxon>
        <taxon>Hyphomicrobiales</taxon>
        <taxon>Rhizobiaceae</taxon>
        <taxon>Shinella</taxon>
    </lineage>
</organism>
<evidence type="ECO:0000313" key="2">
    <source>
        <dbReference type="Proteomes" id="UP000440304"/>
    </source>
</evidence>
<dbReference type="Proteomes" id="UP000440304">
    <property type="component" value="Unassembled WGS sequence"/>
</dbReference>
<reference evidence="1 2" key="1">
    <citation type="submission" date="2019-12" db="EMBL/GenBank/DDBJ databases">
        <title>Shinella granuli gen. nov., sp. nov., and proposal of the reclassification of Zoogloea ramigera ATCC 19623 as Shinella zoogloeoides sp. nov.</title>
        <authorList>
            <person name="Gao J."/>
        </authorList>
    </citation>
    <scope>NUCLEOTIDE SEQUENCE [LARGE SCALE GENOMIC DNA]</scope>
    <source>
        <strain evidence="1 2">DSM 287</strain>
    </source>
</reference>
<sequence length="202" mass="22582">MGLVLRYARQTKAETWQYRRRIPTAIRDVLNQGEFKRFLGATRPEAMKAYPRIDAEFDTLVREAIHRRDADAESPASPLEIHRRAERRAKELAEKVVVTIGGRDLPASDPDAARLLRESYISRLPVDPETGDPVGGDPVEGRALGILVSGGLSRPAPTLEDAKRLYLEEKIKGDISEKQKTQRLGRVMAYLTHAIEALGSPF</sequence>
<protein>
    <recommendedName>
        <fullName evidence="3">Integrase</fullName>
    </recommendedName>
</protein>
<evidence type="ECO:0008006" key="3">
    <source>
        <dbReference type="Google" id="ProtNLM"/>
    </source>
</evidence>
<gene>
    <name evidence="1" type="ORF">GR156_22250</name>
</gene>
<dbReference type="RefSeq" id="WP_160788171.1">
    <property type="nucleotide sequence ID" value="NZ_CP086610.1"/>
</dbReference>